<gene>
    <name evidence="1" type="ORF">LTR37_008974</name>
</gene>
<sequence length="93" mass="10644">MTFAGVSELTIAGSLVFIFLASTQYSSMWFRQWWVSVLCTVHVVSKERNKAMIYDPQMYNIRRAYGRPLEAAVQCDLADFWGTELNAGEVLTR</sequence>
<evidence type="ECO:0000313" key="1">
    <source>
        <dbReference type="EMBL" id="KAK3712710.1"/>
    </source>
</evidence>
<proteinExistence type="predicted"/>
<name>A0ACC3NAE4_9PEZI</name>
<accession>A0ACC3NAE4</accession>
<reference evidence="1" key="1">
    <citation type="submission" date="2023-07" db="EMBL/GenBank/DDBJ databases">
        <title>Black Yeasts Isolated from many extreme environments.</title>
        <authorList>
            <person name="Coleine C."/>
            <person name="Stajich J.E."/>
            <person name="Selbmann L."/>
        </authorList>
    </citation>
    <scope>NUCLEOTIDE SEQUENCE</scope>
    <source>
        <strain evidence="1">CCFEE 5714</strain>
    </source>
</reference>
<protein>
    <submittedName>
        <fullName evidence="1">Uncharacterized protein</fullName>
    </submittedName>
</protein>
<keyword evidence="2" id="KW-1185">Reference proteome</keyword>
<comment type="caution">
    <text evidence="1">The sequence shown here is derived from an EMBL/GenBank/DDBJ whole genome shotgun (WGS) entry which is preliminary data.</text>
</comment>
<dbReference type="Proteomes" id="UP001281147">
    <property type="component" value="Unassembled WGS sequence"/>
</dbReference>
<dbReference type="EMBL" id="JAUTXU010000068">
    <property type="protein sequence ID" value="KAK3712710.1"/>
    <property type="molecule type" value="Genomic_DNA"/>
</dbReference>
<evidence type="ECO:0000313" key="2">
    <source>
        <dbReference type="Proteomes" id="UP001281147"/>
    </source>
</evidence>
<organism evidence="1 2">
    <name type="scientific">Vermiconidia calcicola</name>
    <dbReference type="NCBI Taxonomy" id="1690605"/>
    <lineage>
        <taxon>Eukaryota</taxon>
        <taxon>Fungi</taxon>
        <taxon>Dikarya</taxon>
        <taxon>Ascomycota</taxon>
        <taxon>Pezizomycotina</taxon>
        <taxon>Dothideomycetes</taxon>
        <taxon>Dothideomycetidae</taxon>
        <taxon>Mycosphaerellales</taxon>
        <taxon>Extremaceae</taxon>
        <taxon>Vermiconidia</taxon>
    </lineage>
</organism>